<feature type="compositionally biased region" description="Polar residues" evidence="2">
    <location>
        <begin position="327"/>
        <end position="344"/>
    </location>
</feature>
<feature type="region of interest" description="Disordered" evidence="2">
    <location>
        <begin position="136"/>
        <end position="158"/>
    </location>
</feature>
<evidence type="ECO:0000313" key="4">
    <source>
        <dbReference type="EMBL" id="ANB15474.1"/>
    </source>
</evidence>
<dbReference type="AlphaFoldDB" id="A0A167FMA3"/>
<dbReference type="RefSeq" id="XP_018737951.1">
    <property type="nucleotide sequence ID" value="XM_018880099.1"/>
</dbReference>
<feature type="compositionally biased region" description="Basic and acidic residues" evidence="2">
    <location>
        <begin position="83"/>
        <end position="92"/>
    </location>
</feature>
<dbReference type="Proteomes" id="UP000189580">
    <property type="component" value="Chromosome b"/>
</dbReference>
<keyword evidence="5" id="KW-1185">Reference proteome</keyword>
<evidence type="ECO:0000313" key="5">
    <source>
        <dbReference type="Proteomes" id="UP000189580"/>
    </source>
</evidence>
<dbReference type="EMBL" id="CP014503">
    <property type="protein sequence ID" value="ANB15474.1"/>
    <property type="molecule type" value="Genomic_DNA"/>
</dbReference>
<dbReference type="KEGG" id="slb:AWJ20_3102"/>
<dbReference type="Pfam" id="PF15460">
    <property type="entry name" value="SAS4"/>
    <property type="match status" value="1"/>
</dbReference>
<dbReference type="PANTHER" id="PTHR38422:SF1">
    <property type="entry name" value="SOMETHING ABOUT SILENCING PROTEIN 4"/>
    <property type="match status" value="1"/>
</dbReference>
<dbReference type="PANTHER" id="PTHR38422">
    <property type="entry name" value="SOMETHING ABOUT SILENCING PROTEIN 4"/>
    <property type="match status" value="1"/>
</dbReference>
<feature type="region of interest" description="Disordered" evidence="2">
    <location>
        <begin position="274"/>
        <end position="294"/>
    </location>
</feature>
<dbReference type="GeneID" id="30035088"/>
<feature type="compositionally biased region" description="Low complexity" evidence="2">
    <location>
        <begin position="281"/>
        <end position="291"/>
    </location>
</feature>
<organism evidence="4 5">
    <name type="scientific">Sugiyamaella lignohabitans</name>
    <dbReference type="NCBI Taxonomy" id="796027"/>
    <lineage>
        <taxon>Eukaryota</taxon>
        <taxon>Fungi</taxon>
        <taxon>Dikarya</taxon>
        <taxon>Ascomycota</taxon>
        <taxon>Saccharomycotina</taxon>
        <taxon>Dipodascomycetes</taxon>
        <taxon>Dipodascales</taxon>
        <taxon>Trichomonascaceae</taxon>
        <taxon>Sugiyamaella</taxon>
    </lineage>
</organism>
<feature type="coiled-coil region" evidence="1">
    <location>
        <begin position="194"/>
        <end position="221"/>
    </location>
</feature>
<feature type="compositionally biased region" description="Low complexity" evidence="2">
    <location>
        <begin position="311"/>
        <end position="326"/>
    </location>
</feature>
<feature type="region of interest" description="Disordered" evidence="2">
    <location>
        <begin position="13"/>
        <end position="107"/>
    </location>
</feature>
<dbReference type="OrthoDB" id="1938992at2759"/>
<gene>
    <name evidence="4" type="ORF">AWJ20_3102</name>
</gene>
<evidence type="ECO:0000256" key="1">
    <source>
        <dbReference type="SAM" id="Coils"/>
    </source>
</evidence>
<accession>A0A167FMA3</accession>
<evidence type="ECO:0000259" key="3">
    <source>
        <dbReference type="Pfam" id="PF15460"/>
    </source>
</evidence>
<keyword evidence="1" id="KW-0175">Coiled coil</keyword>
<dbReference type="InterPro" id="IPR038988">
    <property type="entry name" value="Sas4"/>
</dbReference>
<dbReference type="InterPro" id="IPR029184">
    <property type="entry name" value="Sas4_dom"/>
</dbReference>
<proteinExistence type="predicted"/>
<sequence>MTNPLRVILNGLMPFMTPGSNLEKESTNDPDVTEIEVESTSVSEQPSHALEQPGSGQEPESLDEPNVLSVDTQKDSVIPNKRPQNEKEDSKVRKLRSRDKSSAQANPALFHFNLDEIKQQYSEKWEQPLRLVFEKSPQTTTITKSKEPETPSPSEVPRPRIEKYVPECKPRLPSTRSDIDPLRDELYEVYHRRMERDEKGIQRIERERTALEVDAMIAQKELLEGLSWRRDILRITAIVNPNDQEELELKRKLTLKEIEMYLERYQIWKKKELQARTNKDSMTPSTSSMSPQPKMILRLPTLQGLAKRSESQSASPSPTPRPTVSSKNISSITPESRGQSAPKTFTSFFRPYTVRPRFDQLVRRNHRKSELLAFGQQIPDMITMDFDIPSEWKSWKE</sequence>
<dbReference type="GO" id="GO:0033255">
    <property type="term" value="C:SAS acetyltransferase complex"/>
    <property type="evidence" value="ECO:0007669"/>
    <property type="project" value="InterPro"/>
</dbReference>
<evidence type="ECO:0000256" key="2">
    <source>
        <dbReference type="SAM" id="MobiDB-lite"/>
    </source>
</evidence>
<protein>
    <recommendedName>
        <fullName evidence="3">Something about silencing protein 4 domain-containing protein</fullName>
    </recommendedName>
</protein>
<feature type="domain" description="Something about silencing protein 4" evidence="3">
    <location>
        <begin position="180"/>
        <end position="276"/>
    </location>
</feature>
<dbReference type="GO" id="GO:0004402">
    <property type="term" value="F:histone acetyltransferase activity"/>
    <property type="evidence" value="ECO:0007669"/>
    <property type="project" value="TreeGrafter"/>
</dbReference>
<reference evidence="4 5" key="1">
    <citation type="submission" date="2016-02" db="EMBL/GenBank/DDBJ databases">
        <title>Complete genome sequence and transcriptome regulation of the pentose utilising yeast Sugiyamaella lignohabitans.</title>
        <authorList>
            <person name="Bellasio M."/>
            <person name="Peymann A."/>
            <person name="Valli M."/>
            <person name="Sipitzky M."/>
            <person name="Graf A."/>
            <person name="Sauer M."/>
            <person name="Marx H."/>
            <person name="Mattanovich D."/>
        </authorList>
    </citation>
    <scope>NUCLEOTIDE SEQUENCE [LARGE SCALE GENOMIC DNA]</scope>
    <source>
        <strain evidence="4 5">CBS 10342</strain>
    </source>
</reference>
<feature type="region of interest" description="Disordered" evidence="2">
    <location>
        <begin position="306"/>
        <end position="344"/>
    </location>
</feature>
<name>A0A167FMA3_9ASCO</name>